<accession>A0A6V8PC74</accession>
<evidence type="ECO:0000313" key="1">
    <source>
        <dbReference type="EMBL" id="GFP19885.1"/>
    </source>
</evidence>
<evidence type="ECO:0000313" key="4">
    <source>
        <dbReference type="EMBL" id="GFP40335.1"/>
    </source>
</evidence>
<dbReference type="EMBL" id="BLSC01000080">
    <property type="protein sequence ID" value="GFP37370.1"/>
    <property type="molecule type" value="Genomic_DNA"/>
</dbReference>
<evidence type="ECO:0000313" key="5">
    <source>
        <dbReference type="Proteomes" id="UP000561271"/>
    </source>
</evidence>
<proteinExistence type="predicted"/>
<dbReference type="EMBL" id="BLRU01000168">
    <property type="protein sequence ID" value="GFP19885.1"/>
    <property type="molecule type" value="Genomic_DNA"/>
</dbReference>
<evidence type="ECO:0000313" key="2">
    <source>
        <dbReference type="EMBL" id="GFP29847.1"/>
    </source>
</evidence>
<dbReference type="Proteomes" id="UP000588083">
    <property type="component" value="Unassembled WGS sequence"/>
</dbReference>
<evidence type="ECO:0000313" key="3">
    <source>
        <dbReference type="EMBL" id="GFP37370.1"/>
    </source>
</evidence>
<sequence>MKKCPFASYDPEECGDWCELYKKQEKVCTLQSIDIKRLSKNSNFKNSSPTSPLKRS</sequence>
<gene>
    <name evidence="1" type="ORF">HKBW3S03_01389</name>
    <name evidence="2" type="ORF">HKBW3S34_00767</name>
    <name evidence="3" type="ORF">HKBW3S44_01050</name>
    <name evidence="4" type="ORF">HKBW3S47_02031</name>
</gene>
<evidence type="ECO:0000313" key="8">
    <source>
        <dbReference type="Proteomes" id="UP000588083"/>
    </source>
</evidence>
<reference evidence="5 6" key="1">
    <citation type="journal article" date="2020" name="Front. Microbiol.">
        <title>Single-cell genomics of novel Actinobacteria with the Wood-Ljungdahl pathway discovered in a serpentinizing system.</title>
        <authorList>
            <person name="Merino N."/>
            <person name="Kawai M."/>
            <person name="Boyd E.S."/>
            <person name="Colman D.R."/>
            <person name="McGlynn S.E."/>
            <person name="Nealson K.H."/>
            <person name="Kurokawa K."/>
            <person name="Hongoh Y."/>
        </authorList>
    </citation>
    <scope>NUCLEOTIDE SEQUENCE [LARGE SCALE GENOMIC DNA]</scope>
    <source>
        <strain evidence="1 7">S03</strain>
        <strain evidence="2 8">S34</strain>
        <strain evidence="3 5">S44</strain>
        <strain evidence="4 6">S47</strain>
    </source>
</reference>
<dbReference type="AlphaFoldDB" id="A0A6V8PC74"/>
<dbReference type="Proteomes" id="UP000561271">
    <property type="component" value="Unassembled WGS sequence"/>
</dbReference>
<protein>
    <submittedName>
        <fullName evidence="2">Uncharacterized protein</fullName>
    </submittedName>
</protein>
<dbReference type="Proteomes" id="UP000574717">
    <property type="component" value="Unassembled WGS sequence"/>
</dbReference>
<name>A0A6V8PC74_9ACTN</name>
<evidence type="ECO:0000313" key="6">
    <source>
        <dbReference type="Proteomes" id="UP000569018"/>
    </source>
</evidence>
<dbReference type="Proteomes" id="UP000569018">
    <property type="component" value="Unassembled WGS sequence"/>
</dbReference>
<evidence type="ECO:0000313" key="7">
    <source>
        <dbReference type="Proteomes" id="UP000574717"/>
    </source>
</evidence>
<dbReference type="EMBL" id="BLRZ01000027">
    <property type="protein sequence ID" value="GFP29847.1"/>
    <property type="molecule type" value="Genomic_DNA"/>
</dbReference>
<organism evidence="2 8">
    <name type="scientific">Candidatus Hakubella thermalkaliphila</name>
    <dbReference type="NCBI Taxonomy" id="2754717"/>
    <lineage>
        <taxon>Bacteria</taxon>
        <taxon>Bacillati</taxon>
        <taxon>Actinomycetota</taxon>
        <taxon>Actinomycetota incertae sedis</taxon>
        <taxon>Candidatus Hakubellales</taxon>
        <taxon>Candidatus Hakubellaceae</taxon>
        <taxon>Candidatus Hakubella</taxon>
    </lineage>
</organism>
<dbReference type="EMBL" id="BLSD01000208">
    <property type="protein sequence ID" value="GFP40335.1"/>
    <property type="molecule type" value="Genomic_DNA"/>
</dbReference>
<keyword evidence="8" id="KW-1185">Reference proteome</keyword>
<comment type="caution">
    <text evidence="2">The sequence shown here is derived from an EMBL/GenBank/DDBJ whole genome shotgun (WGS) entry which is preliminary data.</text>
</comment>